<name>A0A9D4ZWP2_PEA</name>
<dbReference type="GO" id="GO:0098552">
    <property type="term" value="C:side of membrane"/>
    <property type="evidence" value="ECO:0007669"/>
    <property type="project" value="UniProtKB-KW"/>
</dbReference>
<dbReference type="InterPro" id="IPR044788">
    <property type="entry name" value="X8_dom_prot"/>
</dbReference>
<dbReference type="GO" id="GO:0005886">
    <property type="term" value="C:plasma membrane"/>
    <property type="evidence" value="ECO:0007669"/>
    <property type="project" value="UniProtKB-SubCell"/>
</dbReference>
<sequence length="119" mass="13079">MAESNMISIKLILTFVTTMILVNVMVVSADKAWCVAKEEASEQQLLGALNYVCGIGVDCRPIQPNGNCYYPNTVRDHVSYAFNTFYQLEKHGLGTCDFSGSAHVVYKDPSKGSCVYPSN</sequence>
<proteinExistence type="predicted"/>
<evidence type="ECO:0000256" key="8">
    <source>
        <dbReference type="ARBA" id="ARBA00023288"/>
    </source>
</evidence>
<accession>A0A9D4ZWP2</accession>
<dbReference type="Gramene" id="PSAT_LOCUS32341_t1">
    <property type="protein sequence ID" value="CAL5214100.1"/>
    <property type="gene ID" value="PSAT_LOCUS32341"/>
</dbReference>
<dbReference type="Pfam" id="PF07983">
    <property type="entry name" value="X8"/>
    <property type="match status" value="1"/>
</dbReference>
<gene>
    <name evidence="11" type="ORF">KIW84_071887</name>
</gene>
<keyword evidence="3" id="KW-0336">GPI-anchor</keyword>
<keyword evidence="5" id="KW-0472">Membrane</keyword>
<evidence type="ECO:0000256" key="2">
    <source>
        <dbReference type="ARBA" id="ARBA00022475"/>
    </source>
</evidence>
<dbReference type="Gramene" id="Psat07G0188700-T1">
    <property type="protein sequence ID" value="KAI5385055.1"/>
    <property type="gene ID" value="KIW84_071887"/>
</dbReference>
<protein>
    <recommendedName>
        <fullName evidence="10">X8 domain-containing protein</fullName>
    </recommendedName>
</protein>
<keyword evidence="2" id="KW-1003">Cell membrane</keyword>
<evidence type="ECO:0000256" key="6">
    <source>
        <dbReference type="ARBA" id="ARBA00023157"/>
    </source>
</evidence>
<dbReference type="EMBL" id="JAMSHJ010000007">
    <property type="protein sequence ID" value="KAI5385055.1"/>
    <property type="molecule type" value="Genomic_DNA"/>
</dbReference>
<keyword evidence="8" id="KW-0449">Lipoprotein</keyword>
<dbReference type="PANTHER" id="PTHR31044:SF147">
    <property type="entry name" value="CARBOHYDRATE-BINDING X8 DOMAIN PROTEIN"/>
    <property type="match status" value="1"/>
</dbReference>
<organism evidence="11 12">
    <name type="scientific">Pisum sativum</name>
    <name type="common">Garden pea</name>
    <name type="synonym">Lathyrus oleraceus</name>
    <dbReference type="NCBI Taxonomy" id="3888"/>
    <lineage>
        <taxon>Eukaryota</taxon>
        <taxon>Viridiplantae</taxon>
        <taxon>Streptophyta</taxon>
        <taxon>Embryophyta</taxon>
        <taxon>Tracheophyta</taxon>
        <taxon>Spermatophyta</taxon>
        <taxon>Magnoliopsida</taxon>
        <taxon>eudicotyledons</taxon>
        <taxon>Gunneridae</taxon>
        <taxon>Pentapetalae</taxon>
        <taxon>rosids</taxon>
        <taxon>fabids</taxon>
        <taxon>Fabales</taxon>
        <taxon>Fabaceae</taxon>
        <taxon>Papilionoideae</taxon>
        <taxon>50 kb inversion clade</taxon>
        <taxon>NPAAA clade</taxon>
        <taxon>Hologalegina</taxon>
        <taxon>IRL clade</taxon>
        <taxon>Fabeae</taxon>
        <taxon>Lathyrus</taxon>
    </lineage>
</organism>
<dbReference type="Proteomes" id="UP001058974">
    <property type="component" value="Chromosome 7"/>
</dbReference>
<keyword evidence="7" id="KW-0325">Glycoprotein</keyword>
<dbReference type="AlphaFoldDB" id="A0A9D4ZWP2"/>
<dbReference type="Gramene" id="Psat7g074120.1">
    <property type="protein sequence ID" value="Psat7g074120.1.cds"/>
    <property type="gene ID" value="Psat7g074120"/>
</dbReference>
<dbReference type="GO" id="GO:0009506">
    <property type="term" value="C:plasmodesma"/>
    <property type="evidence" value="ECO:0007669"/>
    <property type="project" value="UniProtKB-ARBA"/>
</dbReference>
<reference evidence="11 12" key="1">
    <citation type="journal article" date="2022" name="Nat. Genet.">
        <title>Improved pea reference genome and pan-genome highlight genomic features and evolutionary characteristics.</title>
        <authorList>
            <person name="Yang T."/>
            <person name="Liu R."/>
            <person name="Luo Y."/>
            <person name="Hu S."/>
            <person name="Wang D."/>
            <person name="Wang C."/>
            <person name="Pandey M.K."/>
            <person name="Ge S."/>
            <person name="Xu Q."/>
            <person name="Li N."/>
            <person name="Li G."/>
            <person name="Huang Y."/>
            <person name="Saxena R.K."/>
            <person name="Ji Y."/>
            <person name="Li M."/>
            <person name="Yan X."/>
            <person name="He Y."/>
            <person name="Liu Y."/>
            <person name="Wang X."/>
            <person name="Xiang C."/>
            <person name="Varshney R.K."/>
            <person name="Ding H."/>
            <person name="Gao S."/>
            <person name="Zong X."/>
        </authorList>
    </citation>
    <scope>NUCLEOTIDE SEQUENCE [LARGE SCALE GENOMIC DNA]</scope>
    <source>
        <strain evidence="11 12">cv. Zhongwan 6</strain>
    </source>
</reference>
<evidence type="ECO:0000256" key="9">
    <source>
        <dbReference type="SAM" id="SignalP"/>
    </source>
</evidence>
<comment type="caution">
    <text evidence="11">The sequence shown here is derived from an EMBL/GenBank/DDBJ whole genome shotgun (WGS) entry which is preliminary data.</text>
</comment>
<keyword evidence="4 9" id="KW-0732">Signal</keyword>
<evidence type="ECO:0000256" key="4">
    <source>
        <dbReference type="ARBA" id="ARBA00022729"/>
    </source>
</evidence>
<evidence type="ECO:0000256" key="3">
    <source>
        <dbReference type="ARBA" id="ARBA00022622"/>
    </source>
</evidence>
<evidence type="ECO:0000256" key="5">
    <source>
        <dbReference type="ARBA" id="ARBA00023136"/>
    </source>
</evidence>
<comment type="subcellular location">
    <subcellularLocation>
        <location evidence="1">Cell membrane</location>
        <topology evidence="1">Lipid-anchor</topology>
        <topology evidence="1">GPI-anchor</topology>
    </subcellularLocation>
</comment>
<keyword evidence="12" id="KW-1185">Reference proteome</keyword>
<evidence type="ECO:0000313" key="11">
    <source>
        <dbReference type="EMBL" id="KAI5385055.1"/>
    </source>
</evidence>
<evidence type="ECO:0000256" key="1">
    <source>
        <dbReference type="ARBA" id="ARBA00004609"/>
    </source>
</evidence>
<feature type="domain" description="X8" evidence="10">
    <location>
        <begin position="32"/>
        <end position="116"/>
    </location>
</feature>
<dbReference type="InterPro" id="IPR012946">
    <property type="entry name" value="X8"/>
</dbReference>
<keyword evidence="6" id="KW-1015">Disulfide bond</keyword>
<evidence type="ECO:0000259" key="10">
    <source>
        <dbReference type="SMART" id="SM00768"/>
    </source>
</evidence>
<evidence type="ECO:0000256" key="7">
    <source>
        <dbReference type="ARBA" id="ARBA00023180"/>
    </source>
</evidence>
<dbReference type="SMART" id="SM00768">
    <property type="entry name" value="X8"/>
    <property type="match status" value="1"/>
</dbReference>
<dbReference type="FunFam" id="1.20.58.1040:FF:000001">
    <property type="entry name" value="Glucan endo-1,3-beta-glucosidase 4"/>
    <property type="match status" value="1"/>
</dbReference>
<feature type="signal peptide" evidence="9">
    <location>
        <begin position="1"/>
        <end position="29"/>
    </location>
</feature>
<dbReference type="PANTHER" id="PTHR31044">
    <property type="entry name" value="BETA-1,3 GLUCANASE"/>
    <property type="match status" value="1"/>
</dbReference>
<feature type="chain" id="PRO_5039045398" description="X8 domain-containing protein" evidence="9">
    <location>
        <begin position="30"/>
        <end position="119"/>
    </location>
</feature>
<evidence type="ECO:0000313" key="12">
    <source>
        <dbReference type="Proteomes" id="UP001058974"/>
    </source>
</evidence>
<dbReference type="Gene3D" id="1.20.58.1040">
    <property type="match status" value="1"/>
</dbReference>